<evidence type="ECO:0000313" key="8">
    <source>
        <dbReference type="Proteomes" id="UP001424459"/>
    </source>
</evidence>
<comment type="caution">
    <text evidence="7">The sequence shown here is derived from an EMBL/GenBank/DDBJ whole genome shotgun (WGS) entry which is preliminary data.</text>
</comment>
<comment type="similarity">
    <text evidence="2">Belongs to the autoinducer-2 exporter (AI-2E) (TC 2.A.86) family.</text>
</comment>
<evidence type="ECO:0000256" key="5">
    <source>
        <dbReference type="ARBA" id="ARBA00023136"/>
    </source>
</evidence>
<comment type="subcellular location">
    <subcellularLocation>
        <location evidence="1">Membrane</location>
        <topology evidence="1">Multi-pass membrane protein</topology>
    </subcellularLocation>
</comment>
<evidence type="ECO:0000256" key="6">
    <source>
        <dbReference type="SAM" id="Phobius"/>
    </source>
</evidence>
<keyword evidence="3 6" id="KW-0812">Transmembrane</keyword>
<feature type="transmembrane region" description="Helical" evidence="6">
    <location>
        <begin position="66"/>
        <end position="88"/>
    </location>
</feature>
<keyword evidence="8" id="KW-1185">Reference proteome</keyword>
<gene>
    <name evidence="7" type="ORF">GCM10022281_19130</name>
</gene>
<feature type="transmembrane region" description="Helical" evidence="6">
    <location>
        <begin position="153"/>
        <end position="177"/>
    </location>
</feature>
<feature type="transmembrane region" description="Helical" evidence="6">
    <location>
        <begin position="301"/>
        <end position="327"/>
    </location>
</feature>
<sequence>MNSPDQARDDGPFIRRTLIVIGLIALTALLWMLRDVLLMVFGAVVIAALFRSLAGQFQKLGLPQGIALALAVLTVIGIVVAGGFLFGAQLVSQAETLRDAVPKAWTSLQERLAGLGVSLPKPGASGGGGVFGDLTANLGKFAMSLGNGLADTLLIVVGGIFIAASPSFYGTGLLKLVPPASRALAGEAMEDSGRALRLWLKAQLLAMLIIGVLTGLGLWLLGVPSAFALGLLAGLLEFIPFAGPIIAAAPAILIALAIDPQMALWTLLLYVAIQHIEGYALQPMIQSWAVELPGAVLLFSLLAFGGLFGPLGIVFAAPLTVVAYVLIKRLYVREALDTATPIPGEESEAG</sequence>
<feature type="transmembrane region" description="Helical" evidence="6">
    <location>
        <begin position="198"/>
        <end position="221"/>
    </location>
</feature>
<accession>A0ABP7U9Y0</accession>
<evidence type="ECO:0000313" key="7">
    <source>
        <dbReference type="EMBL" id="GAA4038488.1"/>
    </source>
</evidence>
<reference evidence="8" key="1">
    <citation type="journal article" date="2019" name="Int. J. Syst. Evol. Microbiol.">
        <title>The Global Catalogue of Microorganisms (GCM) 10K type strain sequencing project: providing services to taxonomists for standard genome sequencing and annotation.</title>
        <authorList>
            <consortium name="The Broad Institute Genomics Platform"/>
            <consortium name="The Broad Institute Genome Sequencing Center for Infectious Disease"/>
            <person name="Wu L."/>
            <person name="Ma J."/>
        </authorList>
    </citation>
    <scope>NUCLEOTIDE SEQUENCE [LARGE SCALE GENOMIC DNA]</scope>
    <source>
        <strain evidence="8">JCM 17564</strain>
    </source>
</reference>
<dbReference type="Proteomes" id="UP001424459">
    <property type="component" value="Unassembled WGS sequence"/>
</dbReference>
<feature type="transmembrane region" description="Helical" evidence="6">
    <location>
        <begin position="37"/>
        <end position="54"/>
    </location>
</feature>
<dbReference type="RefSeq" id="WP_344696852.1">
    <property type="nucleotide sequence ID" value="NZ_BAABBR010000001.1"/>
</dbReference>
<evidence type="ECO:0000256" key="4">
    <source>
        <dbReference type="ARBA" id="ARBA00022989"/>
    </source>
</evidence>
<keyword evidence="4 6" id="KW-1133">Transmembrane helix</keyword>
<dbReference type="InterPro" id="IPR002549">
    <property type="entry name" value="AI-2E-like"/>
</dbReference>
<feature type="transmembrane region" description="Helical" evidence="6">
    <location>
        <begin position="227"/>
        <end position="256"/>
    </location>
</feature>
<name>A0ABP7U9Y0_9SPHN</name>
<dbReference type="PANTHER" id="PTHR21716">
    <property type="entry name" value="TRANSMEMBRANE PROTEIN"/>
    <property type="match status" value="1"/>
</dbReference>
<keyword evidence="5 6" id="KW-0472">Membrane</keyword>
<evidence type="ECO:0000256" key="3">
    <source>
        <dbReference type="ARBA" id="ARBA00022692"/>
    </source>
</evidence>
<feature type="transmembrane region" description="Helical" evidence="6">
    <location>
        <begin position="12"/>
        <end position="31"/>
    </location>
</feature>
<evidence type="ECO:0000256" key="2">
    <source>
        <dbReference type="ARBA" id="ARBA00009773"/>
    </source>
</evidence>
<dbReference type="Pfam" id="PF01594">
    <property type="entry name" value="AI-2E_transport"/>
    <property type="match status" value="1"/>
</dbReference>
<evidence type="ECO:0000256" key="1">
    <source>
        <dbReference type="ARBA" id="ARBA00004141"/>
    </source>
</evidence>
<organism evidence="7 8">
    <name type="scientific">Sphingomonas rosea</name>
    <dbReference type="NCBI Taxonomy" id="335605"/>
    <lineage>
        <taxon>Bacteria</taxon>
        <taxon>Pseudomonadati</taxon>
        <taxon>Pseudomonadota</taxon>
        <taxon>Alphaproteobacteria</taxon>
        <taxon>Sphingomonadales</taxon>
        <taxon>Sphingomonadaceae</taxon>
        <taxon>Sphingomonas</taxon>
    </lineage>
</organism>
<protein>
    <submittedName>
        <fullName evidence="7">AI-2E family transporter</fullName>
    </submittedName>
</protein>
<proteinExistence type="inferred from homology"/>
<dbReference type="EMBL" id="BAABBR010000001">
    <property type="protein sequence ID" value="GAA4038488.1"/>
    <property type="molecule type" value="Genomic_DNA"/>
</dbReference>
<dbReference type="PANTHER" id="PTHR21716:SF62">
    <property type="entry name" value="TRANSPORT PROTEIN YDBI-RELATED"/>
    <property type="match status" value="1"/>
</dbReference>
<feature type="transmembrane region" description="Helical" evidence="6">
    <location>
        <begin position="263"/>
        <end position="281"/>
    </location>
</feature>